<evidence type="ECO:0000256" key="10">
    <source>
        <dbReference type="ARBA" id="ARBA00031630"/>
    </source>
</evidence>
<dbReference type="AlphaFoldDB" id="A0A8H6XW19"/>
<dbReference type="InterPro" id="IPR050765">
    <property type="entry name" value="Riboflavin_Biosynth_HTPR"/>
</dbReference>
<keyword evidence="14" id="KW-0645">Protease</keyword>
<evidence type="ECO:0000256" key="11">
    <source>
        <dbReference type="ARBA" id="ARBA00047550"/>
    </source>
</evidence>
<dbReference type="Gene3D" id="3.40.430.10">
    <property type="entry name" value="Dihydrofolate Reductase, subunit A"/>
    <property type="match status" value="1"/>
</dbReference>
<evidence type="ECO:0000256" key="2">
    <source>
        <dbReference type="ARBA" id="ARBA00005104"/>
    </source>
</evidence>
<dbReference type="PANTHER" id="PTHR38011:SF7">
    <property type="entry name" value="2,5-DIAMINO-6-RIBOSYLAMINO-4(3H)-PYRIMIDINONE 5'-PHOSPHATE REDUCTASE"/>
    <property type="match status" value="1"/>
</dbReference>
<accession>A0A8H6XW19</accession>
<proteinExistence type="inferred from homology"/>
<dbReference type="InterPro" id="IPR002734">
    <property type="entry name" value="RibDG_C"/>
</dbReference>
<name>A0A8H6XW19_9AGAR</name>
<evidence type="ECO:0000256" key="3">
    <source>
        <dbReference type="ARBA" id="ARBA00009723"/>
    </source>
</evidence>
<evidence type="ECO:0000256" key="4">
    <source>
        <dbReference type="ARBA" id="ARBA00012851"/>
    </source>
</evidence>
<protein>
    <recommendedName>
        <fullName evidence="5">2,5-diamino-6-ribosylamino-4(3H)-pyrimidinone 5'-phosphate reductase</fullName>
        <ecNumber evidence="4">1.1.1.302</ecNumber>
    </recommendedName>
    <alternativeName>
        <fullName evidence="10">2,5-diamino-6-(5-phospho-D-ribosylamino)pyrimidin-4(3H)-one reductase</fullName>
    </alternativeName>
    <alternativeName>
        <fullName evidence="9">2,5-diamino-6-ribitylamino-4(3H)-pyrimidinone 5'-phosphate synthase</fullName>
    </alternativeName>
</protein>
<keyword evidence="15" id="KW-1185">Reference proteome</keyword>
<evidence type="ECO:0000256" key="1">
    <source>
        <dbReference type="ARBA" id="ARBA00003555"/>
    </source>
</evidence>
<evidence type="ECO:0000256" key="6">
    <source>
        <dbReference type="ARBA" id="ARBA00022619"/>
    </source>
</evidence>
<comment type="caution">
    <text evidence="14">The sequence shown here is derived from an EMBL/GenBank/DDBJ whole genome shotgun (WGS) entry which is preliminary data.</text>
</comment>
<organism evidence="14 15">
    <name type="scientific">Mycena venus</name>
    <dbReference type="NCBI Taxonomy" id="2733690"/>
    <lineage>
        <taxon>Eukaryota</taxon>
        <taxon>Fungi</taxon>
        <taxon>Dikarya</taxon>
        <taxon>Basidiomycota</taxon>
        <taxon>Agaricomycotina</taxon>
        <taxon>Agaricomycetes</taxon>
        <taxon>Agaricomycetidae</taxon>
        <taxon>Agaricales</taxon>
        <taxon>Marasmiineae</taxon>
        <taxon>Mycenaceae</taxon>
        <taxon>Mycena</taxon>
    </lineage>
</organism>
<sequence>MAAIAPDYLTALLAPYTATDPSTTRPFVTLTFAQSLDGKIAGAGGKQLALSGKESMVMTHWLRTLHDAILVGSGTALNDDPQLNTRHLPPLPPDSPPYPAPRPIILDTRLRLPSSCKLLKNYANGKGTGRRPWVVSCAPRSQDAEWDARRQALERAGARVLLLPSDDESGRIQALLSLLCAEGIRSLMVEGGAQIISAFFDVATECVDTVLITTAPLIVGAKGVGFEVPGENGAFRVAETRLVGRDSVVALVAAPPAEAQ</sequence>
<evidence type="ECO:0000256" key="9">
    <source>
        <dbReference type="ARBA" id="ARBA00030073"/>
    </source>
</evidence>
<evidence type="ECO:0000256" key="5">
    <source>
        <dbReference type="ARBA" id="ARBA00015035"/>
    </source>
</evidence>
<keyword evidence="14" id="KW-0378">Hydrolase</keyword>
<gene>
    <name evidence="14" type="ORF">MVEN_01518000</name>
</gene>
<evidence type="ECO:0000256" key="8">
    <source>
        <dbReference type="ARBA" id="ARBA00023002"/>
    </source>
</evidence>
<reference evidence="14" key="1">
    <citation type="submission" date="2020-05" db="EMBL/GenBank/DDBJ databases">
        <title>Mycena genomes resolve the evolution of fungal bioluminescence.</title>
        <authorList>
            <person name="Tsai I.J."/>
        </authorList>
    </citation>
    <scope>NUCLEOTIDE SEQUENCE</scope>
    <source>
        <strain evidence="14">CCC161011</strain>
    </source>
</reference>
<dbReference type="SUPFAM" id="SSF53597">
    <property type="entry name" value="Dihydrofolate reductase-like"/>
    <property type="match status" value="1"/>
</dbReference>
<comment type="pathway">
    <text evidence="2">Cofactor biosynthesis; riboflavin biosynthesis.</text>
</comment>
<comment type="catalytic activity">
    <reaction evidence="12">
        <text>2,5-diamino-6-(1-D-ribitylamino)pyrimidin-4(3H)-one 5'-phosphate + NADP(+) = 2,5-diamino-6-(1-D-ribosylamino)pyrimidin-4(3H)-one 5'-phosphate + NADPH + H(+)</text>
        <dbReference type="Rhea" id="RHEA:27278"/>
        <dbReference type="ChEBI" id="CHEBI:15378"/>
        <dbReference type="ChEBI" id="CHEBI:57783"/>
        <dbReference type="ChEBI" id="CHEBI:58349"/>
        <dbReference type="ChEBI" id="CHEBI:58890"/>
        <dbReference type="ChEBI" id="CHEBI:59545"/>
        <dbReference type="EC" id="1.1.1.302"/>
    </reaction>
</comment>
<evidence type="ECO:0000256" key="7">
    <source>
        <dbReference type="ARBA" id="ARBA00022857"/>
    </source>
</evidence>
<dbReference type="EMBL" id="JACAZI010000012">
    <property type="protein sequence ID" value="KAF7347611.1"/>
    <property type="molecule type" value="Genomic_DNA"/>
</dbReference>
<keyword evidence="6" id="KW-0686">Riboflavin biosynthesis</keyword>
<dbReference type="OrthoDB" id="5432at2759"/>
<dbReference type="Pfam" id="PF01872">
    <property type="entry name" value="RibD_C"/>
    <property type="match status" value="1"/>
</dbReference>
<evidence type="ECO:0000313" key="15">
    <source>
        <dbReference type="Proteomes" id="UP000620124"/>
    </source>
</evidence>
<comment type="similarity">
    <text evidence="3">Belongs to the HTP reductase family.</text>
</comment>
<dbReference type="EC" id="1.1.1.302" evidence="4"/>
<evidence type="ECO:0000313" key="14">
    <source>
        <dbReference type="EMBL" id="KAF7347611.1"/>
    </source>
</evidence>
<feature type="domain" description="Bacterial bifunctional deaminase-reductase C-terminal" evidence="13">
    <location>
        <begin position="26"/>
        <end position="228"/>
    </location>
</feature>
<keyword evidence="7" id="KW-0521">NADP</keyword>
<keyword evidence="14" id="KW-0031">Aminopeptidase</keyword>
<comment type="catalytic activity">
    <reaction evidence="11">
        <text>2,5-diamino-6-(1-D-ribitylamino)pyrimidin-4(3H)-one 5'-phosphate + NAD(+) = 2,5-diamino-6-(1-D-ribosylamino)pyrimidin-4(3H)-one 5'-phosphate + NADH + H(+)</text>
        <dbReference type="Rhea" id="RHEA:27274"/>
        <dbReference type="ChEBI" id="CHEBI:15378"/>
        <dbReference type="ChEBI" id="CHEBI:57540"/>
        <dbReference type="ChEBI" id="CHEBI:57945"/>
        <dbReference type="ChEBI" id="CHEBI:58890"/>
        <dbReference type="ChEBI" id="CHEBI:59545"/>
        <dbReference type="EC" id="1.1.1.302"/>
    </reaction>
</comment>
<dbReference type="GO" id="GO:0004177">
    <property type="term" value="F:aminopeptidase activity"/>
    <property type="evidence" value="ECO:0007669"/>
    <property type="project" value="UniProtKB-KW"/>
</dbReference>
<dbReference type="InterPro" id="IPR024072">
    <property type="entry name" value="DHFR-like_dom_sf"/>
</dbReference>
<evidence type="ECO:0000259" key="13">
    <source>
        <dbReference type="Pfam" id="PF01872"/>
    </source>
</evidence>
<keyword evidence="8" id="KW-0560">Oxidoreductase</keyword>
<dbReference type="GO" id="GO:0009231">
    <property type="term" value="P:riboflavin biosynthetic process"/>
    <property type="evidence" value="ECO:0007669"/>
    <property type="project" value="UniProtKB-KW"/>
</dbReference>
<dbReference type="GO" id="GO:0008703">
    <property type="term" value="F:5-amino-6-(5-phosphoribosylamino)uracil reductase activity"/>
    <property type="evidence" value="ECO:0007669"/>
    <property type="project" value="InterPro"/>
</dbReference>
<dbReference type="Proteomes" id="UP000620124">
    <property type="component" value="Unassembled WGS sequence"/>
</dbReference>
<dbReference type="PANTHER" id="PTHR38011">
    <property type="entry name" value="DIHYDROFOLATE REDUCTASE FAMILY PROTEIN (AFU_ORTHOLOGUE AFUA_8G06820)"/>
    <property type="match status" value="1"/>
</dbReference>
<comment type="function">
    <text evidence="1">Catalyzes an early step in riboflavin biosynthesis, the NADPH-dependent reduction of the ribose side chain of 2,5-diamino-6-ribosylamino-4(3H)-pyrimidinone 5'-phosphate, yielding 2,5-diamino-6-ribitylamino-4(3H)-pyrimidinone 5'-phosphate.</text>
</comment>
<evidence type="ECO:0000256" key="12">
    <source>
        <dbReference type="ARBA" id="ARBA00049020"/>
    </source>
</evidence>